<evidence type="ECO:0000313" key="2">
    <source>
        <dbReference type="Proteomes" id="UP001626550"/>
    </source>
</evidence>
<dbReference type="AlphaFoldDB" id="A0ABD2PUQ7"/>
<name>A0ABD2PUQ7_9PLAT</name>
<keyword evidence="2" id="KW-1185">Reference proteome</keyword>
<protein>
    <submittedName>
        <fullName evidence="1">Uncharacterized protein</fullName>
    </submittedName>
</protein>
<proteinExistence type="predicted"/>
<comment type="caution">
    <text evidence="1">The sequence shown here is derived from an EMBL/GenBank/DDBJ whole genome shotgun (WGS) entry which is preliminary data.</text>
</comment>
<accession>A0ABD2PUQ7</accession>
<organism evidence="1 2">
    <name type="scientific">Cichlidogyrus casuarinus</name>
    <dbReference type="NCBI Taxonomy" id="1844966"/>
    <lineage>
        <taxon>Eukaryota</taxon>
        <taxon>Metazoa</taxon>
        <taxon>Spiralia</taxon>
        <taxon>Lophotrochozoa</taxon>
        <taxon>Platyhelminthes</taxon>
        <taxon>Monogenea</taxon>
        <taxon>Monopisthocotylea</taxon>
        <taxon>Dactylogyridea</taxon>
        <taxon>Ancyrocephalidae</taxon>
        <taxon>Cichlidogyrus</taxon>
    </lineage>
</organism>
<reference evidence="1 2" key="1">
    <citation type="submission" date="2024-11" db="EMBL/GenBank/DDBJ databases">
        <title>Adaptive evolution of stress response genes in parasites aligns with host niche diversity.</title>
        <authorList>
            <person name="Hahn C."/>
            <person name="Resl P."/>
        </authorList>
    </citation>
    <scope>NUCLEOTIDE SEQUENCE [LARGE SCALE GENOMIC DNA]</scope>
    <source>
        <strain evidence="1">EGGRZ-B1_66</strain>
        <tissue evidence="1">Body</tissue>
    </source>
</reference>
<dbReference type="EMBL" id="JBJKFK010002369">
    <property type="protein sequence ID" value="KAL3311207.1"/>
    <property type="molecule type" value="Genomic_DNA"/>
</dbReference>
<sequence>MKYDSNGFFVTAIDTKEVANNRIRAIFKIVCKIARKDGSKFNAPYNERSGLFIKYRNSVKNVTFSRPDASTPFFRNKNESDFSY</sequence>
<evidence type="ECO:0000313" key="1">
    <source>
        <dbReference type="EMBL" id="KAL3311207.1"/>
    </source>
</evidence>
<gene>
    <name evidence="1" type="ORF">Ciccas_010214</name>
</gene>
<dbReference type="Proteomes" id="UP001626550">
    <property type="component" value="Unassembled WGS sequence"/>
</dbReference>